<comment type="caution">
    <text evidence="2">The sequence shown here is derived from an EMBL/GenBank/DDBJ whole genome shotgun (WGS) entry which is preliminary data.</text>
</comment>
<reference evidence="2 3" key="1">
    <citation type="submission" date="2020-05" db="EMBL/GenBank/DDBJ databases">
        <title>Draft genome of xy-202 and genomic insight in genome of the genus Peptostreptococcus.</title>
        <authorList>
            <person name="Zhang Z."/>
        </authorList>
    </citation>
    <scope>NUCLEOTIDE SEQUENCE [LARGE SCALE GENOMIC DNA]</scope>
    <source>
        <strain evidence="2 3">DSM 27025</strain>
    </source>
</reference>
<dbReference type="EMBL" id="JABGBW010000003">
    <property type="protein sequence ID" value="MBC2576125.1"/>
    <property type="molecule type" value="Genomic_DNA"/>
</dbReference>
<protein>
    <submittedName>
        <fullName evidence="2">DUF1659 domain-containing protein</fullName>
    </submittedName>
</protein>
<dbReference type="RefSeq" id="WP_185624153.1">
    <property type="nucleotide sequence ID" value="NZ_JABGBW010000003.1"/>
</dbReference>
<sequence>MAELKNKKVQLKIKLNDGQGKNGKPKYKNLVYKDIDASISDENLLNLGKKLAGLQKLEVEDIYKVQSEMVVE</sequence>
<dbReference type="Proteomes" id="UP000713904">
    <property type="component" value="Unassembled WGS sequence"/>
</dbReference>
<keyword evidence="3" id="KW-1185">Reference proteome</keyword>
<evidence type="ECO:0000313" key="3">
    <source>
        <dbReference type="Proteomes" id="UP000713904"/>
    </source>
</evidence>
<evidence type="ECO:0000259" key="1">
    <source>
        <dbReference type="Pfam" id="PF07872"/>
    </source>
</evidence>
<dbReference type="Pfam" id="PF07872">
    <property type="entry name" value="DUF1659"/>
    <property type="match status" value="1"/>
</dbReference>
<name>A0ABR6TL35_9FIRM</name>
<organism evidence="2 3">
    <name type="scientific">Peptostreptococcus canis</name>
    <dbReference type="NCBI Taxonomy" id="1159213"/>
    <lineage>
        <taxon>Bacteria</taxon>
        <taxon>Bacillati</taxon>
        <taxon>Bacillota</taxon>
        <taxon>Clostridia</taxon>
        <taxon>Peptostreptococcales</taxon>
        <taxon>Peptostreptococcaceae</taxon>
        <taxon>Peptostreptococcus</taxon>
    </lineage>
</organism>
<gene>
    <name evidence="2" type="ORF">HLB29_05445</name>
</gene>
<evidence type="ECO:0000313" key="2">
    <source>
        <dbReference type="EMBL" id="MBC2576125.1"/>
    </source>
</evidence>
<accession>A0ABR6TL35</accession>
<feature type="domain" description="DUF1659" evidence="1">
    <location>
        <begin position="5"/>
        <end position="71"/>
    </location>
</feature>
<dbReference type="InterPro" id="IPR012454">
    <property type="entry name" value="DUF1659"/>
</dbReference>
<proteinExistence type="predicted"/>